<dbReference type="EMBL" id="BFBR01000011">
    <property type="protein sequence ID" value="GBF59288.1"/>
    <property type="molecule type" value="Genomic_DNA"/>
</dbReference>
<evidence type="ECO:0000313" key="5">
    <source>
        <dbReference type="EMBL" id="GBF59288.1"/>
    </source>
</evidence>
<dbReference type="InterPro" id="IPR013783">
    <property type="entry name" value="Ig-like_fold"/>
</dbReference>
<dbReference type="AlphaFoldDB" id="A0A2P2EDZ7"/>
<dbReference type="InterPro" id="IPR001764">
    <property type="entry name" value="Glyco_hydro_3_N"/>
</dbReference>
<dbReference type="RefSeq" id="WP_108986170.1">
    <property type="nucleotide sequence ID" value="NZ_BFBR01000011.1"/>
</dbReference>
<dbReference type="PANTHER" id="PTHR42715">
    <property type="entry name" value="BETA-GLUCOSIDASE"/>
    <property type="match status" value="1"/>
</dbReference>
<protein>
    <submittedName>
        <fullName evidence="5">Thermostable beta-glucosidase B</fullName>
        <ecNumber evidence="5">3.2.1.21</ecNumber>
    </submittedName>
</protein>
<dbReference type="InterPro" id="IPR050288">
    <property type="entry name" value="Cellulose_deg_GH3"/>
</dbReference>
<comment type="caution">
    <text evidence="5">The sequence shown here is derived from an EMBL/GenBank/DDBJ whole genome shotgun (WGS) entry which is preliminary data.</text>
</comment>
<evidence type="ECO:0000259" key="4">
    <source>
        <dbReference type="SMART" id="SM01217"/>
    </source>
</evidence>
<dbReference type="InterPro" id="IPR002772">
    <property type="entry name" value="Glyco_hydro_3_C"/>
</dbReference>
<dbReference type="GO" id="GO:0008422">
    <property type="term" value="F:beta-glucosidase activity"/>
    <property type="evidence" value="ECO:0007669"/>
    <property type="project" value="UniProtKB-EC"/>
</dbReference>
<gene>
    <name evidence="5" type="primary">bglB</name>
    <name evidence="5" type="ORF">PbB2_02982</name>
</gene>
<evidence type="ECO:0000256" key="1">
    <source>
        <dbReference type="ARBA" id="ARBA00005336"/>
    </source>
</evidence>
<dbReference type="InterPro" id="IPR036962">
    <property type="entry name" value="Glyco_hydro_3_N_sf"/>
</dbReference>
<feature type="domain" description="Fibronectin type III-like" evidence="4">
    <location>
        <begin position="622"/>
        <end position="692"/>
    </location>
</feature>
<dbReference type="EC" id="3.2.1.21" evidence="5"/>
<sequence>MTDLAPIKGLSPEAISARVDQILAEASLSEKVRMMSGKGFFKLLAASGRRWGADPYPAGSGIDRLGVPPLFFTDGPRGVARGHSTCFPCTMARGASFDVDLERRIGEAMSIEIRAQDCTLSGAVCVNLLRHPAWGRAQETYGEDPCLLGQMGAALSVGLQTHNVIATVKHFALNSMENARFKVDVRIDERALHEVYLPHFKTILDAGCASVMSAYNQMNGAFCGQNRTLLTDILRVEWGFDGFVHSDWVMGLRHVSAASAGLDIENPEPLVFGKHLLAAVEAGQIEPQVIDQACRRILSTQYRFACAEDPLPDYPLDLVAQPAHVALALEAAEKSATLLRNEGMLPLNRGELRKLAVLGRLANKENTGDFGSSRVRPPYVVTPLQGLELALGDSTLIVTGDEGDIAAAAAASRDADAIIVVVGYTAREEGEFIPEDMTLGVASDDLGSPAPPSSNEPSAEEARGGDRTHLGLPADQIALIDAACATGRPVLVVLVAGSAVLVEGWYDKTAAILQTFYSGMEGGTALARVVLGQVNPSGKLPFTVATDPDHYPFFDKDADVITYDYWHGYTKLARETIAPRFCFGHGLSYAHYGYRALRVRRTRTGIEAHVSITNLGNRAGEEIAQLYVGFPGTLVERPAKVLKGFQRVALEPGQTKTVRFDIDLADLAYRDPVTHTWRQEPGVHRIYVGGSSLLADQLSTRISL</sequence>
<reference evidence="5 6" key="1">
    <citation type="journal article" date="2018" name="Genome Announc.">
        <title>Draft Genome Sequence of "Candidatus Phycosocius bacilliformis," an Alphaproteobacterial Ectosymbiont of the Hydrocarbon-Producing Green Alga Botryococcus braunii.</title>
        <authorList>
            <person name="Tanabe Y."/>
            <person name="Yamaguchi H."/>
            <person name="Watanabe M.M."/>
        </authorList>
    </citation>
    <scope>NUCLEOTIDE SEQUENCE [LARGE SCALE GENOMIC DNA]</scope>
    <source>
        <strain evidence="5 6">BOTRYCO-2</strain>
    </source>
</reference>
<dbReference type="Gene3D" id="3.20.20.300">
    <property type="entry name" value="Glycoside hydrolase, family 3, N-terminal domain"/>
    <property type="match status" value="1"/>
</dbReference>
<dbReference type="Gene3D" id="3.40.50.1700">
    <property type="entry name" value="Glycoside hydrolase family 3 C-terminal domain"/>
    <property type="match status" value="1"/>
</dbReference>
<accession>A0A2P2EDZ7</accession>
<proteinExistence type="inferred from homology"/>
<dbReference type="Gene3D" id="2.60.40.10">
    <property type="entry name" value="Immunoglobulins"/>
    <property type="match status" value="1"/>
</dbReference>
<evidence type="ECO:0000313" key="6">
    <source>
        <dbReference type="Proteomes" id="UP000245086"/>
    </source>
</evidence>
<keyword evidence="6" id="KW-1185">Reference proteome</keyword>
<dbReference type="GO" id="GO:0009251">
    <property type="term" value="P:glucan catabolic process"/>
    <property type="evidence" value="ECO:0007669"/>
    <property type="project" value="TreeGrafter"/>
</dbReference>
<comment type="similarity">
    <text evidence="1">Belongs to the glycosyl hydrolase 3 family.</text>
</comment>
<dbReference type="PRINTS" id="PR00133">
    <property type="entry name" value="GLHYDRLASE3"/>
</dbReference>
<dbReference type="InterPro" id="IPR026891">
    <property type="entry name" value="Fn3-like"/>
</dbReference>
<feature type="region of interest" description="Disordered" evidence="3">
    <location>
        <begin position="441"/>
        <end position="467"/>
    </location>
</feature>
<dbReference type="SUPFAM" id="SSF52279">
    <property type="entry name" value="Beta-D-glucan exohydrolase, C-terminal domain"/>
    <property type="match status" value="1"/>
</dbReference>
<keyword evidence="2 5" id="KW-0378">Hydrolase</keyword>
<dbReference type="InterPro" id="IPR036881">
    <property type="entry name" value="Glyco_hydro_3_C_sf"/>
</dbReference>
<dbReference type="Pfam" id="PF14310">
    <property type="entry name" value="Fn3-like"/>
    <property type="match status" value="1"/>
</dbReference>
<dbReference type="OrthoDB" id="9781691at2"/>
<dbReference type="InterPro" id="IPR017853">
    <property type="entry name" value="GH"/>
</dbReference>
<name>A0A2P2EDZ7_9PROT</name>
<keyword evidence="5" id="KW-0326">Glycosidase</keyword>
<dbReference type="SUPFAM" id="SSF51445">
    <property type="entry name" value="(Trans)glycosidases"/>
    <property type="match status" value="1"/>
</dbReference>
<evidence type="ECO:0000256" key="3">
    <source>
        <dbReference type="SAM" id="MobiDB-lite"/>
    </source>
</evidence>
<dbReference type="SMART" id="SM01217">
    <property type="entry name" value="Fn3_like"/>
    <property type="match status" value="1"/>
</dbReference>
<dbReference type="PANTHER" id="PTHR42715:SF3">
    <property type="entry name" value="BETA-GLUCOSIDASE B-RELATED"/>
    <property type="match status" value="1"/>
</dbReference>
<dbReference type="Proteomes" id="UP000245086">
    <property type="component" value="Unassembled WGS sequence"/>
</dbReference>
<dbReference type="Pfam" id="PF00933">
    <property type="entry name" value="Glyco_hydro_3"/>
    <property type="match status" value="1"/>
</dbReference>
<dbReference type="Pfam" id="PF01915">
    <property type="entry name" value="Glyco_hydro_3_C"/>
    <property type="match status" value="1"/>
</dbReference>
<organism evidence="5 6">
    <name type="scientific">Candidatus Phycosocius bacilliformis</name>
    <dbReference type="NCBI Taxonomy" id="1445552"/>
    <lineage>
        <taxon>Bacteria</taxon>
        <taxon>Pseudomonadati</taxon>
        <taxon>Pseudomonadota</taxon>
        <taxon>Alphaproteobacteria</taxon>
        <taxon>Caulobacterales</taxon>
        <taxon>Caulobacterales incertae sedis</taxon>
        <taxon>Candidatus Phycosocius</taxon>
    </lineage>
</organism>
<evidence type="ECO:0000256" key="2">
    <source>
        <dbReference type="ARBA" id="ARBA00022801"/>
    </source>
</evidence>